<reference evidence="1 2" key="1">
    <citation type="journal article" date="2021" name="BMC Genomics">
        <title>Datura genome reveals duplications of psychoactive alkaloid biosynthetic genes and high mutation rate following tissue culture.</title>
        <authorList>
            <person name="Rajewski A."/>
            <person name="Carter-House D."/>
            <person name="Stajich J."/>
            <person name="Litt A."/>
        </authorList>
    </citation>
    <scope>NUCLEOTIDE SEQUENCE [LARGE SCALE GENOMIC DNA]</scope>
    <source>
        <strain evidence="1">AR-01</strain>
    </source>
</reference>
<dbReference type="Proteomes" id="UP000823775">
    <property type="component" value="Unassembled WGS sequence"/>
</dbReference>
<name>A0ABS8UWI4_DATST</name>
<protein>
    <submittedName>
        <fullName evidence="1">Uncharacterized protein</fullName>
    </submittedName>
</protein>
<accession>A0ABS8UWI4</accession>
<proteinExistence type="predicted"/>
<feature type="non-terminal residue" evidence="1">
    <location>
        <position position="75"/>
    </location>
</feature>
<feature type="non-terminal residue" evidence="1">
    <location>
        <position position="1"/>
    </location>
</feature>
<evidence type="ECO:0000313" key="1">
    <source>
        <dbReference type="EMBL" id="MCD9638500.1"/>
    </source>
</evidence>
<sequence>SRLVIEFPSIHEMVHCLGPVFVLSELGECKLTLSAKSSMPVKHHTSADHKGQCEGHVWFTMKRTFIEFLGTPIED</sequence>
<dbReference type="EMBL" id="JACEIK010002711">
    <property type="protein sequence ID" value="MCD9638500.1"/>
    <property type="molecule type" value="Genomic_DNA"/>
</dbReference>
<gene>
    <name evidence="1" type="ORF">HAX54_022506</name>
</gene>
<evidence type="ECO:0000313" key="2">
    <source>
        <dbReference type="Proteomes" id="UP000823775"/>
    </source>
</evidence>
<comment type="caution">
    <text evidence="1">The sequence shown here is derived from an EMBL/GenBank/DDBJ whole genome shotgun (WGS) entry which is preliminary data.</text>
</comment>
<organism evidence="1 2">
    <name type="scientific">Datura stramonium</name>
    <name type="common">Jimsonweed</name>
    <name type="synonym">Common thornapple</name>
    <dbReference type="NCBI Taxonomy" id="4076"/>
    <lineage>
        <taxon>Eukaryota</taxon>
        <taxon>Viridiplantae</taxon>
        <taxon>Streptophyta</taxon>
        <taxon>Embryophyta</taxon>
        <taxon>Tracheophyta</taxon>
        <taxon>Spermatophyta</taxon>
        <taxon>Magnoliopsida</taxon>
        <taxon>eudicotyledons</taxon>
        <taxon>Gunneridae</taxon>
        <taxon>Pentapetalae</taxon>
        <taxon>asterids</taxon>
        <taxon>lamiids</taxon>
        <taxon>Solanales</taxon>
        <taxon>Solanaceae</taxon>
        <taxon>Solanoideae</taxon>
        <taxon>Datureae</taxon>
        <taxon>Datura</taxon>
    </lineage>
</organism>
<keyword evidence="2" id="KW-1185">Reference proteome</keyword>